<feature type="coiled-coil region" evidence="1">
    <location>
        <begin position="70"/>
        <end position="107"/>
    </location>
</feature>
<sequence length="108" mass="12412">MAKKFQGYPKGFDSDLDAILNRVYGSSESSSFKSGSTKIPQSFARHEQDSLELKDALSKLRDHREKSQSTMRMKEELAYLQEQVQQLKALREEIEALRARLEAESDQD</sequence>
<dbReference type="EMBL" id="JAAIJR010000147">
    <property type="protein sequence ID" value="NEX22994.1"/>
    <property type="molecule type" value="Genomic_DNA"/>
</dbReference>
<comment type="caution">
    <text evidence="3">The sequence shown here is derived from an EMBL/GenBank/DDBJ whole genome shotgun (WGS) entry which is preliminary data.</text>
</comment>
<evidence type="ECO:0000313" key="3">
    <source>
        <dbReference type="EMBL" id="NEX22994.1"/>
    </source>
</evidence>
<evidence type="ECO:0000256" key="2">
    <source>
        <dbReference type="SAM" id="MobiDB-lite"/>
    </source>
</evidence>
<proteinExistence type="predicted"/>
<feature type="region of interest" description="Disordered" evidence="2">
    <location>
        <begin position="26"/>
        <end position="47"/>
    </location>
</feature>
<dbReference type="AlphaFoldDB" id="A0A6P1E4P4"/>
<reference evidence="4" key="1">
    <citation type="journal article" date="2020" name="Microbiol. Resour. Announc.">
        <title>Draft Genome Sequences of Thiorhodococcus mannitoliphagus and Thiorhodococcus minor, Purple Sulfur Photosynthetic Bacteria in the Gammaproteobacterial Family Chromatiaceae.</title>
        <authorList>
            <person name="Aviles F.A."/>
            <person name="Meyer T.E."/>
            <person name="Kyndt J.A."/>
        </authorList>
    </citation>
    <scope>NUCLEOTIDE SEQUENCE [LARGE SCALE GENOMIC DNA]</scope>
    <source>
        <strain evidence="4">DSM 18266</strain>
    </source>
</reference>
<keyword evidence="1" id="KW-0175">Coiled coil</keyword>
<dbReference type="RefSeq" id="WP_164656210.1">
    <property type="nucleotide sequence ID" value="NZ_JAAIJR010000147.1"/>
</dbReference>
<reference evidence="3 4" key="2">
    <citation type="submission" date="2020-02" db="EMBL/GenBank/DDBJ databases">
        <title>Genome sequences of Thiorhodococcus mannitoliphagus and Thiorhodococcus minor, purple sulfur photosynthetic bacteria in the gammaproteobacterial family, Chromatiaceae.</title>
        <authorList>
            <person name="Aviles F.A."/>
            <person name="Meyer T.E."/>
            <person name="Kyndt J.A."/>
        </authorList>
    </citation>
    <scope>NUCLEOTIDE SEQUENCE [LARGE SCALE GENOMIC DNA]</scope>
    <source>
        <strain evidence="3 4">DSM 18266</strain>
    </source>
</reference>
<keyword evidence="4" id="KW-1185">Reference proteome</keyword>
<gene>
    <name evidence="3" type="ORF">G3480_22290</name>
</gene>
<protein>
    <submittedName>
        <fullName evidence="3">DUF5320 domain-containing protein</fullName>
    </submittedName>
</protein>
<feature type="compositionally biased region" description="Low complexity" evidence="2">
    <location>
        <begin position="26"/>
        <end position="36"/>
    </location>
</feature>
<dbReference type="Proteomes" id="UP000471640">
    <property type="component" value="Unassembled WGS sequence"/>
</dbReference>
<evidence type="ECO:0000256" key="1">
    <source>
        <dbReference type="SAM" id="Coils"/>
    </source>
</evidence>
<evidence type="ECO:0000313" key="4">
    <source>
        <dbReference type="Proteomes" id="UP000471640"/>
    </source>
</evidence>
<name>A0A6P1E4P4_9GAMM</name>
<accession>A0A6P1E4P4</accession>
<organism evidence="3 4">
    <name type="scientific">Thiorhodococcus mannitoliphagus</name>
    <dbReference type="NCBI Taxonomy" id="329406"/>
    <lineage>
        <taxon>Bacteria</taxon>
        <taxon>Pseudomonadati</taxon>
        <taxon>Pseudomonadota</taxon>
        <taxon>Gammaproteobacteria</taxon>
        <taxon>Chromatiales</taxon>
        <taxon>Chromatiaceae</taxon>
        <taxon>Thiorhodococcus</taxon>
    </lineage>
</organism>